<dbReference type="HOGENOM" id="CLU_002025_3_1_4"/>
<dbReference type="Pfam" id="PF00270">
    <property type="entry name" value="DEAD"/>
    <property type="match status" value="1"/>
</dbReference>
<evidence type="ECO:0000256" key="6">
    <source>
        <dbReference type="ARBA" id="ARBA00023125"/>
    </source>
</evidence>
<proteinExistence type="predicted"/>
<dbReference type="KEGG" id="bgp:BGL_2c08760"/>
<dbReference type="PANTHER" id="PTHR47962">
    <property type="entry name" value="ATP-DEPENDENT HELICASE LHR-RELATED-RELATED"/>
    <property type="match status" value="1"/>
</dbReference>
<evidence type="ECO:0000313" key="12">
    <source>
        <dbReference type="EMBL" id="AJK48954.1"/>
    </source>
</evidence>
<organism evidence="12 13">
    <name type="scientific">Burkholderia plantarii</name>
    <dbReference type="NCBI Taxonomy" id="41899"/>
    <lineage>
        <taxon>Bacteria</taxon>
        <taxon>Pseudomonadati</taxon>
        <taxon>Pseudomonadota</taxon>
        <taxon>Betaproteobacteria</taxon>
        <taxon>Burkholderiales</taxon>
        <taxon>Burkholderiaceae</taxon>
        <taxon>Burkholderia</taxon>
    </lineage>
</organism>
<dbReference type="Gene3D" id="3.40.50.300">
    <property type="entry name" value="P-loop containing nucleotide triphosphate hydrolases"/>
    <property type="match status" value="2"/>
</dbReference>
<evidence type="ECO:0000256" key="8">
    <source>
        <dbReference type="ARBA" id="ARBA00023235"/>
    </source>
</evidence>
<feature type="region of interest" description="Disordered" evidence="9">
    <location>
        <begin position="1345"/>
        <end position="1394"/>
    </location>
</feature>
<keyword evidence="4 12" id="KW-0347">Helicase</keyword>
<dbReference type="GO" id="GO:0004386">
    <property type="term" value="F:helicase activity"/>
    <property type="evidence" value="ECO:0007669"/>
    <property type="project" value="UniProtKB-KW"/>
</dbReference>
<dbReference type="InterPro" id="IPR014001">
    <property type="entry name" value="Helicase_ATP-bd"/>
</dbReference>
<feature type="compositionally biased region" description="Low complexity" evidence="9">
    <location>
        <begin position="724"/>
        <end position="734"/>
    </location>
</feature>
<dbReference type="SMART" id="SM00490">
    <property type="entry name" value="HELICc"/>
    <property type="match status" value="1"/>
</dbReference>
<dbReference type="Pfam" id="PF23234">
    <property type="entry name" value="WHD_4th_Lhr"/>
    <property type="match status" value="1"/>
</dbReference>
<evidence type="ECO:0000256" key="9">
    <source>
        <dbReference type="SAM" id="MobiDB-lite"/>
    </source>
</evidence>
<reference evidence="12 13" key="2">
    <citation type="journal article" date="2016" name="Appl. Microbiol. Biotechnol.">
        <title>Mutations improving production and secretion of extracellular lipase by Burkholderia glumae PG1.</title>
        <authorList>
            <person name="Knapp A."/>
            <person name="Voget S."/>
            <person name="Gao R."/>
            <person name="Zaburannyi N."/>
            <person name="Krysciak D."/>
            <person name="Breuer M."/>
            <person name="Hauer B."/>
            <person name="Streit W.R."/>
            <person name="Muller R."/>
            <person name="Daniel R."/>
            <person name="Jaeger K.E."/>
        </authorList>
    </citation>
    <scope>NUCLEOTIDE SEQUENCE [LARGE SCALE GENOMIC DNA]</scope>
    <source>
        <strain evidence="12 13">PG1</strain>
    </source>
</reference>
<keyword evidence="13" id="KW-1185">Reference proteome</keyword>
<dbReference type="EMBL" id="CP002581">
    <property type="protein sequence ID" value="AJK48954.1"/>
    <property type="molecule type" value="Genomic_DNA"/>
</dbReference>
<feature type="region of interest" description="Disordered" evidence="9">
    <location>
        <begin position="696"/>
        <end position="790"/>
    </location>
</feature>
<dbReference type="PANTHER" id="PTHR47962:SF5">
    <property type="entry name" value="ATP-DEPENDENT HELICASE LHR-RELATED"/>
    <property type="match status" value="1"/>
</dbReference>
<feature type="compositionally biased region" description="Low complexity" evidence="9">
    <location>
        <begin position="696"/>
        <end position="705"/>
    </location>
</feature>
<feature type="region of interest" description="Disordered" evidence="9">
    <location>
        <begin position="266"/>
        <end position="308"/>
    </location>
</feature>
<protein>
    <submittedName>
        <fullName evidence="12">DEAD/DEAH box helicase-like protein</fullName>
    </submittedName>
</protein>
<dbReference type="InterPro" id="IPR052511">
    <property type="entry name" value="ATP-dep_Helicase"/>
</dbReference>
<dbReference type="CDD" id="cd17922">
    <property type="entry name" value="DEXHc_LHR-like"/>
    <property type="match status" value="1"/>
</dbReference>
<dbReference type="GO" id="GO:0003677">
    <property type="term" value="F:DNA binding"/>
    <property type="evidence" value="ECO:0007669"/>
    <property type="project" value="UniProtKB-KW"/>
</dbReference>
<dbReference type="Proteomes" id="UP000031838">
    <property type="component" value="Chromosome 2"/>
</dbReference>
<dbReference type="InterPro" id="IPR027417">
    <property type="entry name" value="P-loop_NTPase"/>
</dbReference>
<dbReference type="GO" id="GO:0006281">
    <property type="term" value="P:DNA repair"/>
    <property type="evidence" value="ECO:0007669"/>
    <property type="project" value="UniProtKB-KW"/>
</dbReference>
<accession>A0A0B6S3H9</accession>
<dbReference type="Pfam" id="PF19306">
    <property type="entry name" value="WHD_Lhr"/>
    <property type="match status" value="1"/>
</dbReference>
<dbReference type="SMART" id="SM00487">
    <property type="entry name" value="DEXDc"/>
    <property type="match status" value="1"/>
</dbReference>
<keyword evidence="3" id="KW-0378">Hydrolase</keyword>
<evidence type="ECO:0000313" key="13">
    <source>
        <dbReference type="Proteomes" id="UP000031838"/>
    </source>
</evidence>
<feature type="compositionally biased region" description="Low complexity" evidence="9">
    <location>
        <begin position="293"/>
        <end position="308"/>
    </location>
</feature>
<dbReference type="InterPro" id="IPR045628">
    <property type="entry name" value="Lhr_WH_dom"/>
</dbReference>
<dbReference type="Pfam" id="PF08494">
    <property type="entry name" value="DEAD_assoc"/>
    <property type="match status" value="1"/>
</dbReference>
<evidence type="ECO:0000259" key="10">
    <source>
        <dbReference type="PROSITE" id="PS51192"/>
    </source>
</evidence>
<keyword evidence="8" id="KW-0413">Isomerase</keyword>
<dbReference type="Pfam" id="PF00271">
    <property type="entry name" value="Helicase_C"/>
    <property type="match status" value="1"/>
</dbReference>
<keyword evidence="7" id="KW-0234">DNA repair</keyword>
<feature type="domain" description="Helicase C-terminal" evidence="11">
    <location>
        <begin position="347"/>
        <end position="503"/>
    </location>
</feature>
<evidence type="ECO:0000256" key="3">
    <source>
        <dbReference type="ARBA" id="ARBA00022801"/>
    </source>
</evidence>
<dbReference type="PROSITE" id="PS51194">
    <property type="entry name" value="HELICASE_CTER"/>
    <property type="match status" value="1"/>
</dbReference>
<sequence length="1706" mass="182126">MPDPLPVPVAVSRDATAALPAAAPLAAFHPAVAGWFSRTFSATTEAQARAWPLIKAGRSTLVAAPTGSGKTLTAFLCAIDDLVRDALAHDGMLPDETLVVYVSPLKALSNDIRVNLDAPLAGIAHELARLGLPVPEIRTAVRTGDTTQAERSALRKRAPHILVTTPESLYVLLSSESGRRMLSTVRTVIVDEIHALAGNKRGSHLSLTLERLDALVGRPLPRIGLSATQRPIGLVARFLVGGKDAARDRPAGGVDDAAADAIAPDAARADESGESGASEKPAAGKRQRKRAAGADPAATIDATPSTTAASPADCAIVDVGHARERDLALELPPVPLEPVMANDVWERVYDRIAELAAAHRTTLVFVNTRRMAERLARHLGERLGHDVIAAHHGSLAKEYRFDAEQRLKHGKLKLLVATASLELGIDIGDVELVCQIGSPRGIAPFLQRVGRSGHQVGGTPKGRLFPLSRDELVECAALLDCVARGELDRLRVPRAPLDVLAQQIVAEVVCAEWDENELWRRFTHAAPYADLSRERFDEVLAMLADGFSNRLGARRAYLHRDSSTGTVRAKRGARLTAVTSGGTIPDSADYSVLLEPQGTQIGTVNEDFAVESLAGDVFQLGNQSYRILRVESGRVRVEDARGQAPNIPFWLGEAPGRSDELSVGVARLRAQIDALLEQGELDAAGPAASRAIDAARAGGTAGTKANPKASTDHVARGMAGDGGAPPATDAAGADQTIDGPASTKPANAARRAKAAPATQAANASRASRATAPRQAANPPPPDSAAATADTARDLAPSRLAPALAWLTGTLGLAPEAARQIVEYLARARSALGALPTRHTLVMERFFDESGGTQLVIHSPFGNRINRAWGLALRKRFCRAFNFELQAAATDDAIILSLSLAHSFVLSDVWRYLRTATAEHVLVQALLDAPLFGVRWRWNATTSLALPRYTGGRRTAPQLQRMKSEDLLATVFPDQVACAENLVGEREVPRHPLVDQTLDDCLHEALDTEGWLALLARIEAGEVELIARDLPAPSPLAAEILNAKPYAFLDDAPLEERRTQAVLARRWTDPESADDLGALDADAIAAVREEAWPAVRDADEVHDALVSLACVSDEEARRHDGWLAALTKLAAGRRVAALRLADGRALWLGAERVACLRALHPEARLEPALAAPKRAGPAWTAEAALVDVIRARLTGFGPLPVAAIAAPLGLPEAAVEAALLALESEGYVMRGRFTPGALAEEWCERHLLARIHRYTVKRLRREIEPVERADFMRFLFHWQHVGADTRGMGREALAAVIEQLEGFEAAAGAWEDDLLPARVADYATGGIDELCRSGRVVWTRIAPPSPARAVGTQATTRAAASAPGDRLPARLAGKETGGPRAAAAAKTSGGPVKTTPIVLLPRRNVGAWQALHDERAQPALSARAQRVHDALAAHGAMFFDELVDDARLLPVELEQALGELVAAGRVNADSFAGLRALLRPAVKRSAYYSPRTRRGGALIGGMDDAGRWALVRRPVRMAAAADDGAQAGAFAAAGGIDGGGDRAVAPPPSTSSAAPPREALEHIAWTLLRRYGVVFWRLLEREAAWLPSWRELLRVYQRLEARGEIRGGRFVAGLAGEQFALPEAIPVLREVRRQPADGQWTVVSGADPLNLAGTLLPGRKVPALAGNRVLYRDGAAVAALVGGEFIYEDTLPAAEHETARLKLARRR</sequence>
<dbReference type="Pfam" id="PF23235">
    <property type="entry name" value="WHD_3rd_Lhr"/>
    <property type="match status" value="1"/>
</dbReference>
<dbReference type="GO" id="GO:0016887">
    <property type="term" value="F:ATP hydrolysis activity"/>
    <property type="evidence" value="ECO:0007669"/>
    <property type="project" value="TreeGrafter"/>
</dbReference>
<evidence type="ECO:0000256" key="5">
    <source>
        <dbReference type="ARBA" id="ARBA00022840"/>
    </source>
</evidence>
<dbReference type="InterPro" id="IPR055368">
    <property type="entry name" value="WH3_Lhr"/>
</dbReference>
<dbReference type="GO" id="GO:0005524">
    <property type="term" value="F:ATP binding"/>
    <property type="evidence" value="ECO:0007669"/>
    <property type="project" value="UniProtKB-KW"/>
</dbReference>
<evidence type="ECO:0000256" key="2">
    <source>
        <dbReference type="ARBA" id="ARBA00022763"/>
    </source>
</evidence>
<dbReference type="InterPro" id="IPR055367">
    <property type="entry name" value="WH4_Lhr"/>
</dbReference>
<dbReference type="InterPro" id="IPR013701">
    <property type="entry name" value="Lhr-like_DEAD/DEAH_assoc"/>
</dbReference>
<dbReference type="PROSITE" id="PS51192">
    <property type="entry name" value="HELICASE_ATP_BIND_1"/>
    <property type="match status" value="1"/>
</dbReference>
<evidence type="ECO:0000256" key="7">
    <source>
        <dbReference type="ARBA" id="ARBA00023204"/>
    </source>
</evidence>
<keyword evidence="2" id="KW-0227">DNA damage</keyword>
<name>A0A0B6S3H9_BURPL</name>
<evidence type="ECO:0000259" key="11">
    <source>
        <dbReference type="PROSITE" id="PS51194"/>
    </source>
</evidence>
<keyword evidence="5" id="KW-0067">ATP-binding</keyword>
<evidence type="ECO:0000256" key="1">
    <source>
        <dbReference type="ARBA" id="ARBA00022741"/>
    </source>
</evidence>
<gene>
    <name evidence="12" type="ORF">BGL_2c08760</name>
</gene>
<keyword evidence="6" id="KW-0238">DNA-binding</keyword>
<dbReference type="InterPro" id="IPR011545">
    <property type="entry name" value="DEAD/DEAH_box_helicase_dom"/>
</dbReference>
<keyword evidence="1" id="KW-0547">Nucleotide-binding</keyword>
<reference evidence="13" key="1">
    <citation type="submission" date="2011-03" db="EMBL/GenBank/DDBJ databases">
        <authorList>
            <person name="Voget S."/>
            <person name="Streit W.R."/>
            <person name="Jaeger K.E."/>
            <person name="Daniel R."/>
        </authorList>
    </citation>
    <scope>NUCLEOTIDE SEQUENCE [LARGE SCALE GENOMIC DNA]</scope>
    <source>
        <strain evidence="13">PG1</strain>
    </source>
</reference>
<dbReference type="CDD" id="cd18796">
    <property type="entry name" value="SF2_C_LHR"/>
    <property type="match status" value="1"/>
</dbReference>
<dbReference type="InterPro" id="IPR001650">
    <property type="entry name" value="Helicase_C-like"/>
</dbReference>
<dbReference type="SUPFAM" id="SSF52540">
    <property type="entry name" value="P-loop containing nucleoside triphosphate hydrolases"/>
    <property type="match status" value="1"/>
</dbReference>
<feature type="compositionally biased region" description="Low complexity" evidence="9">
    <location>
        <begin position="744"/>
        <end position="776"/>
    </location>
</feature>
<feature type="domain" description="Helicase ATP-binding" evidence="10">
    <location>
        <begin position="51"/>
        <end position="247"/>
    </location>
</feature>
<evidence type="ECO:0000256" key="4">
    <source>
        <dbReference type="ARBA" id="ARBA00022806"/>
    </source>
</evidence>